<gene>
    <name evidence="7" type="primary">atnC_8</name>
    <name evidence="7" type="ORF">G6M90_00g103800</name>
</gene>
<dbReference type="AlphaFoldDB" id="A0A7D5V5C9"/>
<keyword evidence="8" id="KW-1185">Reference proteome</keyword>
<keyword evidence="4 6" id="KW-0472">Membrane</keyword>
<evidence type="ECO:0000256" key="1">
    <source>
        <dbReference type="ARBA" id="ARBA00004141"/>
    </source>
</evidence>
<evidence type="ECO:0000256" key="3">
    <source>
        <dbReference type="ARBA" id="ARBA00022989"/>
    </source>
</evidence>
<dbReference type="PANTHER" id="PTHR23507:SF1">
    <property type="entry name" value="FI18259P1-RELATED"/>
    <property type="match status" value="1"/>
</dbReference>
<name>A0A7D5V5C9_9HYPO</name>
<evidence type="ECO:0000313" key="8">
    <source>
        <dbReference type="Proteomes" id="UP000510686"/>
    </source>
</evidence>
<keyword evidence="2 6" id="KW-0812">Transmembrane</keyword>
<dbReference type="SUPFAM" id="SSF103473">
    <property type="entry name" value="MFS general substrate transporter"/>
    <property type="match status" value="1"/>
</dbReference>
<feature type="transmembrane region" description="Helical" evidence="6">
    <location>
        <begin position="391"/>
        <end position="409"/>
    </location>
</feature>
<feature type="transmembrane region" description="Helical" evidence="6">
    <location>
        <begin position="131"/>
        <end position="149"/>
    </location>
</feature>
<sequence length="482" mass="52937">MDSSETSPLLSPVKSHQDEPTRIKREKARPAVIVLLLLLYTVFLDLGFYLMEPAQTRILERIYCREYYEKHDPSLIGSDGRGGVDEKWCKVSWVQGEVAMLKGWQLTFDGTGMLIFSIPWGYAADVYGRKPVIVLVSVALLVKHSYMQLVSYLDGAIPLQWIWLSALHAIFGGGVPVNTALTHTIVSDVVAEGSRVTIFFQLMAVGIAAEFLGSLGAAALMSWNPWIPMILAIFIKVAGIGILLFIPETLNYNASEPDAAPAEEATAQPLEWWRCCQNALSHILSSISFLASNRKLLLIISPFTADPLFNQEILRLYISTHYKQTLAYATMMISIRSGCILFLNLFILPVLNRHYQKLWGPRQSDLLLARASAAIMSLSLLGLGVAPNRPLLVSALLINSLGWGMLPLVRSLATSLVEHHNVARLNSLIGVVDIVGRIAGSPLMALLFAKGVETGGTWAGLPFIFYSGVVLILLVGLMHVSV</sequence>
<dbReference type="PANTHER" id="PTHR23507">
    <property type="entry name" value="ZGC:174356"/>
    <property type="match status" value="1"/>
</dbReference>
<dbReference type="InterPro" id="IPR011701">
    <property type="entry name" value="MFS"/>
</dbReference>
<evidence type="ECO:0000313" key="7">
    <source>
        <dbReference type="EMBL" id="QLI73739.1"/>
    </source>
</evidence>
<feature type="transmembrane region" description="Helical" evidence="6">
    <location>
        <begin position="161"/>
        <end position="186"/>
    </location>
</feature>
<evidence type="ECO:0000256" key="6">
    <source>
        <dbReference type="SAM" id="Phobius"/>
    </source>
</evidence>
<feature type="transmembrane region" description="Helical" evidence="6">
    <location>
        <begin position="461"/>
        <end position="480"/>
    </location>
</feature>
<proteinExistence type="predicted"/>
<feature type="transmembrane region" description="Helical" evidence="6">
    <location>
        <begin position="325"/>
        <end position="347"/>
    </location>
</feature>
<dbReference type="InterPro" id="IPR036259">
    <property type="entry name" value="MFS_trans_sf"/>
</dbReference>
<feature type="transmembrane region" description="Helical" evidence="6">
    <location>
        <begin position="429"/>
        <end position="449"/>
    </location>
</feature>
<reference evidence="7 8" key="1">
    <citation type="submission" date="2020-07" db="EMBL/GenBank/DDBJ databases">
        <title>Telomere length de novo assembly of all 7 chromosomes of the fungus, Metarhizium brunneum, using a novel assembly pipeline.</title>
        <authorList>
            <person name="Saud z."/>
            <person name="Kortsinoglou A."/>
            <person name="Kouvelis V.N."/>
            <person name="Butt T.M."/>
        </authorList>
    </citation>
    <scope>NUCLEOTIDE SEQUENCE [LARGE SCALE GENOMIC DNA]</scope>
    <source>
        <strain evidence="7 8">4556</strain>
    </source>
</reference>
<dbReference type="RefSeq" id="XP_014545972.1">
    <property type="nucleotide sequence ID" value="XM_014690486.1"/>
</dbReference>
<dbReference type="GO" id="GO:0016020">
    <property type="term" value="C:membrane"/>
    <property type="evidence" value="ECO:0007669"/>
    <property type="project" value="UniProtKB-SubCell"/>
</dbReference>
<dbReference type="Gene3D" id="1.20.1250.20">
    <property type="entry name" value="MFS general substrate transporter like domains"/>
    <property type="match status" value="1"/>
</dbReference>
<dbReference type="OrthoDB" id="194139at2759"/>
<dbReference type="EMBL" id="CP058937">
    <property type="protein sequence ID" value="QLI73739.1"/>
    <property type="molecule type" value="Genomic_DNA"/>
</dbReference>
<feature type="transmembrane region" description="Helical" evidence="6">
    <location>
        <begin position="367"/>
        <end position="386"/>
    </location>
</feature>
<dbReference type="Proteomes" id="UP000510686">
    <property type="component" value="Chromosome 6"/>
</dbReference>
<feature type="region of interest" description="Disordered" evidence="5">
    <location>
        <begin position="1"/>
        <end position="22"/>
    </location>
</feature>
<organism evidence="7 8">
    <name type="scientific">Metarhizium brunneum</name>
    <dbReference type="NCBI Taxonomy" id="500148"/>
    <lineage>
        <taxon>Eukaryota</taxon>
        <taxon>Fungi</taxon>
        <taxon>Dikarya</taxon>
        <taxon>Ascomycota</taxon>
        <taxon>Pezizomycotina</taxon>
        <taxon>Sordariomycetes</taxon>
        <taxon>Hypocreomycetidae</taxon>
        <taxon>Hypocreales</taxon>
        <taxon>Clavicipitaceae</taxon>
        <taxon>Metarhizium</taxon>
    </lineage>
</organism>
<keyword evidence="3 6" id="KW-1133">Transmembrane helix</keyword>
<evidence type="ECO:0000256" key="2">
    <source>
        <dbReference type="ARBA" id="ARBA00022692"/>
    </source>
</evidence>
<evidence type="ECO:0000256" key="5">
    <source>
        <dbReference type="SAM" id="MobiDB-lite"/>
    </source>
</evidence>
<feature type="transmembrane region" description="Helical" evidence="6">
    <location>
        <begin position="31"/>
        <end position="51"/>
    </location>
</feature>
<feature type="transmembrane region" description="Helical" evidence="6">
    <location>
        <begin position="226"/>
        <end position="246"/>
    </location>
</feature>
<feature type="transmembrane region" description="Helical" evidence="6">
    <location>
        <begin position="198"/>
        <end position="220"/>
    </location>
</feature>
<evidence type="ECO:0000256" key="4">
    <source>
        <dbReference type="ARBA" id="ARBA00023136"/>
    </source>
</evidence>
<dbReference type="GO" id="GO:0022857">
    <property type="term" value="F:transmembrane transporter activity"/>
    <property type="evidence" value="ECO:0007669"/>
    <property type="project" value="InterPro"/>
</dbReference>
<dbReference type="GeneID" id="26240395"/>
<accession>A0A7D5V5C9</accession>
<dbReference type="Pfam" id="PF07690">
    <property type="entry name" value="MFS_1"/>
    <property type="match status" value="1"/>
</dbReference>
<dbReference type="KEGG" id="mbrn:26240395"/>
<protein>
    <submittedName>
        <fullName evidence="7">MFS efflux pump atnC</fullName>
    </submittedName>
</protein>
<comment type="subcellular location">
    <subcellularLocation>
        <location evidence="1">Membrane</location>
        <topology evidence="1">Multi-pass membrane protein</topology>
    </subcellularLocation>
</comment>